<gene>
    <name evidence="1" type="ORF">GMRT_12240</name>
</gene>
<sequence>MNWSDDSFDDWILNEDTNLARTLFKFTGTYNVAEIQSRLDADDQDSDPDWQHSEIAPQLKTKTRTKVKGEAGPSHPINLCRKRHAPLWSTIIQTLEEGSIHIQNDDFINGCLDTVSKQVGALLILGYRLEERFPGCYPVQKCLDKLQEYFDTCTFFNAETPLLRVAKQAFQESDEVYQRSPQEAALRCGIQLPPPSPIACLPPSTVTPGEVTLCSQCIEHGLDPDRILKGSLEHKQEIRKRAHFRASSS</sequence>
<evidence type="ECO:0000313" key="2">
    <source>
        <dbReference type="Proteomes" id="UP000315496"/>
    </source>
</evidence>
<name>A0A4Z1T0V4_GIAMU</name>
<organism evidence="1 2">
    <name type="scientific">Giardia muris</name>
    <dbReference type="NCBI Taxonomy" id="5742"/>
    <lineage>
        <taxon>Eukaryota</taxon>
        <taxon>Metamonada</taxon>
        <taxon>Diplomonadida</taxon>
        <taxon>Hexamitidae</taxon>
        <taxon>Giardiinae</taxon>
        <taxon>Giardia</taxon>
    </lineage>
</organism>
<accession>A0A4Z1T0V4</accession>
<keyword evidence="2" id="KW-1185">Reference proteome</keyword>
<dbReference type="VEuPathDB" id="GiardiaDB:GMRT_12240"/>
<evidence type="ECO:0000313" key="1">
    <source>
        <dbReference type="EMBL" id="TNJ30605.1"/>
    </source>
</evidence>
<dbReference type="Proteomes" id="UP000315496">
    <property type="component" value="Chromosome 1"/>
</dbReference>
<proteinExistence type="predicted"/>
<reference evidence="1 2" key="1">
    <citation type="submission" date="2019-05" db="EMBL/GenBank/DDBJ databases">
        <title>The compact genome of Giardia muris reveals important steps in the evolution of intestinal protozoan parasites.</title>
        <authorList>
            <person name="Xu F."/>
            <person name="Jimenez-Gonzalez A."/>
            <person name="Einarsson E."/>
            <person name="Astvaldsson A."/>
            <person name="Peirasmaki D."/>
            <person name="Eckmann L."/>
            <person name="Andersson J.O."/>
            <person name="Svard S.G."/>
            <person name="Jerlstrom-Hultqvist J."/>
        </authorList>
    </citation>
    <scope>NUCLEOTIDE SEQUENCE [LARGE SCALE GENOMIC DNA]</scope>
    <source>
        <strain evidence="1 2">Roberts-Thomson</strain>
    </source>
</reference>
<protein>
    <submittedName>
        <fullName evidence="1">Uncharacterized protein</fullName>
    </submittedName>
</protein>
<dbReference type="AlphaFoldDB" id="A0A4Z1T0V4"/>
<dbReference type="EMBL" id="VDLU01000001">
    <property type="protein sequence ID" value="TNJ30605.1"/>
    <property type="molecule type" value="Genomic_DNA"/>
</dbReference>
<comment type="caution">
    <text evidence="1">The sequence shown here is derived from an EMBL/GenBank/DDBJ whole genome shotgun (WGS) entry which is preliminary data.</text>
</comment>